<gene>
    <name evidence="11" type="primary">Necator_chrIII.g13038</name>
    <name evidence="11" type="ORF">RB195_012271</name>
</gene>
<evidence type="ECO:0000313" key="12">
    <source>
        <dbReference type="Proteomes" id="UP001303046"/>
    </source>
</evidence>
<dbReference type="InterPro" id="IPR011009">
    <property type="entry name" value="Kinase-like_dom_sf"/>
</dbReference>
<evidence type="ECO:0000256" key="7">
    <source>
        <dbReference type="ARBA" id="ARBA00047899"/>
    </source>
</evidence>
<evidence type="ECO:0000256" key="9">
    <source>
        <dbReference type="SAM" id="SignalP"/>
    </source>
</evidence>
<accession>A0ABR1D9E4</accession>
<evidence type="ECO:0000256" key="5">
    <source>
        <dbReference type="ARBA" id="ARBA00022777"/>
    </source>
</evidence>
<keyword evidence="12" id="KW-1185">Reference proteome</keyword>
<dbReference type="PROSITE" id="PS50011">
    <property type="entry name" value="PROTEIN_KINASE_DOM"/>
    <property type="match status" value="1"/>
</dbReference>
<dbReference type="CDD" id="cd06532">
    <property type="entry name" value="Glyco_transf_25"/>
    <property type="match status" value="1"/>
</dbReference>
<evidence type="ECO:0000256" key="2">
    <source>
        <dbReference type="ARBA" id="ARBA00022527"/>
    </source>
</evidence>
<keyword evidence="3" id="KW-0808">Transferase</keyword>
<evidence type="ECO:0000313" key="11">
    <source>
        <dbReference type="EMBL" id="KAK6746051.1"/>
    </source>
</evidence>
<evidence type="ECO:0000256" key="3">
    <source>
        <dbReference type="ARBA" id="ARBA00022679"/>
    </source>
</evidence>
<keyword evidence="2" id="KW-0723">Serine/threonine-protein kinase</keyword>
<evidence type="ECO:0000256" key="4">
    <source>
        <dbReference type="ARBA" id="ARBA00022741"/>
    </source>
</evidence>
<dbReference type="InterPro" id="IPR000719">
    <property type="entry name" value="Prot_kinase_dom"/>
</dbReference>
<dbReference type="PANTHER" id="PTHR45998">
    <property type="entry name" value="SERINE/THREONINE-PROTEIN KINASE 16"/>
    <property type="match status" value="1"/>
</dbReference>
<dbReference type="Proteomes" id="UP001303046">
    <property type="component" value="Unassembled WGS sequence"/>
</dbReference>
<evidence type="ECO:0000256" key="1">
    <source>
        <dbReference type="ARBA" id="ARBA00012513"/>
    </source>
</evidence>
<dbReference type="SMART" id="SM00220">
    <property type="entry name" value="S_TKc"/>
    <property type="match status" value="1"/>
</dbReference>
<dbReference type="Pfam" id="PF01755">
    <property type="entry name" value="Glyco_transf_25"/>
    <property type="match status" value="1"/>
</dbReference>
<dbReference type="PANTHER" id="PTHR45998:SF2">
    <property type="entry name" value="SERINE_THREONINE-PROTEIN KINASE 16"/>
    <property type="match status" value="1"/>
</dbReference>
<protein>
    <recommendedName>
        <fullName evidence="1">non-specific serine/threonine protein kinase</fullName>
        <ecNumber evidence="1">2.7.11.1</ecNumber>
    </recommendedName>
</protein>
<keyword evidence="6" id="KW-0067">ATP-binding</keyword>
<reference evidence="11 12" key="1">
    <citation type="submission" date="2023-08" db="EMBL/GenBank/DDBJ databases">
        <title>A Necator americanus chromosomal reference genome.</title>
        <authorList>
            <person name="Ilik V."/>
            <person name="Petrzelkova K.J."/>
            <person name="Pardy F."/>
            <person name="Fuh T."/>
            <person name="Niatou-Singa F.S."/>
            <person name="Gouil Q."/>
            <person name="Baker L."/>
            <person name="Ritchie M.E."/>
            <person name="Jex A.R."/>
            <person name="Gazzola D."/>
            <person name="Li H."/>
            <person name="Toshio Fujiwara R."/>
            <person name="Zhan B."/>
            <person name="Aroian R.V."/>
            <person name="Pafco B."/>
            <person name="Schwarz E.M."/>
        </authorList>
    </citation>
    <scope>NUCLEOTIDE SEQUENCE [LARGE SCALE GENOMIC DNA]</scope>
    <source>
        <strain evidence="11 12">Aroian</strain>
        <tissue evidence="11">Whole animal</tissue>
    </source>
</reference>
<evidence type="ECO:0000256" key="8">
    <source>
        <dbReference type="ARBA" id="ARBA00048679"/>
    </source>
</evidence>
<dbReference type="InterPro" id="IPR052239">
    <property type="entry name" value="Ser/Thr-specific_kinases"/>
</dbReference>
<name>A0ABR1D9E4_NECAM</name>
<dbReference type="Gene3D" id="1.10.510.10">
    <property type="entry name" value="Transferase(Phosphotransferase) domain 1"/>
    <property type="match status" value="1"/>
</dbReference>
<organism evidence="11 12">
    <name type="scientific">Necator americanus</name>
    <name type="common">Human hookworm</name>
    <dbReference type="NCBI Taxonomy" id="51031"/>
    <lineage>
        <taxon>Eukaryota</taxon>
        <taxon>Metazoa</taxon>
        <taxon>Ecdysozoa</taxon>
        <taxon>Nematoda</taxon>
        <taxon>Chromadorea</taxon>
        <taxon>Rhabditida</taxon>
        <taxon>Rhabditina</taxon>
        <taxon>Rhabditomorpha</taxon>
        <taxon>Strongyloidea</taxon>
        <taxon>Ancylostomatidae</taxon>
        <taxon>Bunostominae</taxon>
        <taxon>Necator</taxon>
    </lineage>
</organism>
<evidence type="ECO:0000256" key="6">
    <source>
        <dbReference type="ARBA" id="ARBA00022840"/>
    </source>
</evidence>
<dbReference type="EC" id="2.7.11.1" evidence="1"/>
<proteinExistence type="predicted"/>
<dbReference type="InterPro" id="IPR002654">
    <property type="entry name" value="Glyco_trans_25"/>
</dbReference>
<dbReference type="SUPFAM" id="SSF56112">
    <property type="entry name" value="Protein kinase-like (PK-like)"/>
    <property type="match status" value="1"/>
</dbReference>
<keyword evidence="9" id="KW-0732">Signal</keyword>
<feature type="chain" id="PRO_5046971083" description="non-specific serine/threonine protein kinase" evidence="9">
    <location>
        <begin position="19"/>
        <end position="872"/>
    </location>
</feature>
<evidence type="ECO:0000259" key="10">
    <source>
        <dbReference type="PROSITE" id="PS50011"/>
    </source>
</evidence>
<feature type="signal peptide" evidence="9">
    <location>
        <begin position="1"/>
        <end position="18"/>
    </location>
</feature>
<dbReference type="EMBL" id="JAVFWL010000003">
    <property type="protein sequence ID" value="KAK6746051.1"/>
    <property type="molecule type" value="Genomic_DNA"/>
</dbReference>
<dbReference type="Pfam" id="PF00069">
    <property type="entry name" value="Pkinase"/>
    <property type="match status" value="1"/>
</dbReference>
<comment type="catalytic activity">
    <reaction evidence="7">
        <text>L-threonyl-[protein] + ATP = O-phospho-L-threonyl-[protein] + ADP + H(+)</text>
        <dbReference type="Rhea" id="RHEA:46608"/>
        <dbReference type="Rhea" id="RHEA-COMP:11060"/>
        <dbReference type="Rhea" id="RHEA-COMP:11605"/>
        <dbReference type="ChEBI" id="CHEBI:15378"/>
        <dbReference type="ChEBI" id="CHEBI:30013"/>
        <dbReference type="ChEBI" id="CHEBI:30616"/>
        <dbReference type="ChEBI" id="CHEBI:61977"/>
        <dbReference type="ChEBI" id="CHEBI:456216"/>
        <dbReference type="EC" id="2.7.11.1"/>
    </reaction>
</comment>
<feature type="domain" description="Protein kinase" evidence="10">
    <location>
        <begin position="586"/>
        <end position="858"/>
    </location>
</feature>
<keyword evidence="4" id="KW-0547">Nucleotide-binding</keyword>
<sequence length="872" mass="99440">MWPLWLTSWLSVFPPTHSLFPGAIPDEGDVRHLYPVTQIVIGLDKHAHVVPYLLGWLENIDYPKNRLRITFYLLDREDPTGDQVSWWKESMSSLFASIAIVEGEANWLEAGLRSARLRRTSRVLLTTGNTLPMRSRLLKDLNSTAVVISALFDAASTDGVTNFDEVEDDYRERNVVERVKIDQAVLPMFVNIDRMDASYLTFDADNLSHYEGSSDPLEVFAESARRMGVELWIDNLKHHGFYIDESLEADARRRALRYLLADLVADDQNLPIPSQTVRPWVPEPHRWDVDKIYMINLNRRPERRAKMEKIFQILGVDATHWEATDGQDLPDNFVYELLPGYLDPFHNRPMKAGEIGCFLSHYRIWQDVVRLGLSRVIVFEDDLRFADDGLERIREVLEDLDGSKMEWDLIYLGRKKQADQVEEELWVPLHRHLSTVGYSYWTLGYILSNEGAHRLIDAKPLEVLLPVDEYLPIMFDKHPNKVWSSYFPNRNLRAFTIYPLAVFPQRYTHEEGYVSDTEDSAIVVEEVHEPKKPDKDELYSLLYGNIGRVTNRVTAGTKRSESARQSPPEMGCVWSSADLVGGGYRIKIIKKIAEGGFSQVLLCTDIDSGEHFAVKKISKHSRESEERIAIEISIHRQLLDVRNVVPLLAAITTDHITYLVFPFCKKGSIGDDLLRRRSSNDHLGQEQVVCIFHGLCSAVRAVHRLGYVHRDLKVANVLRADDGTPLLTDFGSAARVPIRIDNARDQQHVIDEAAELCSMPYRAPELFDCHIGTVITEAADLWSLGCCLYALCYFVSPFDLVYEKGNSVALAAQSPEKIQYPDTGLYNNRLLSVMQRLLVVDPSQRMPLDDVLSVMTSLEKGNSDRSDNSKIV</sequence>
<comment type="caution">
    <text evidence="11">The sequence shown here is derived from an EMBL/GenBank/DDBJ whole genome shotgun (WGS) entry which is preliminary data.</text>
</comment>
<comment type="catalytic activity">
    <reaction evidence="8">
        <text>L-seryl-[protein] + ATP = O-phospho-L-seryl-[protein] + ADP + H(+)</text>
        <dbReference type="Rhea" id="RHEA:17989"/>
        <dbReference type="Rhea" id="RHEA-COMP:9863"/>
        <dbReference type="Rhea" id="RHEA-COMP:11604"/>
        <dbReference type="ChEBI" id="CHEBI:15378"/>
        <dbReference type="ChEBI" id="CHEBI:29999"/>
        <dbReference type="ChEBI" id="CHEBI:30616"/>
        <dbReference type="ChEBI" id="CHEBI:83421"/>
        <dbReference type="ChEBI" id="CHEBI:456216"/>
        <dbReference type="EC" id="2.7.11.1"/>
    </reaction>
</comment>
<keyword evidence="5" id="KW-0418">Kinase</keyword>